<feature type="transmembrane region" description="Helical" evidence="1">
    <location>
        <begin position="53"/>
        <end position="69"/>
    </location>
</feature>
<organism evidence="2 3">
    <name type="scientific">Cyclobacterium marinum (strain ATCC 25205 / DSM 745 / LMG 13164 / NCIMB 1802)</name>
    <name type="common">Flectobacillus marinus</name>
    <dbReference type="NCBI Taxonomy" id="880070"/>
    <lineage>
        <taxon>Bacteria</taxon>
        <taxon>Pseudomonadati</taxon>
        <taxon>Bacteroidota</taxon>
        <taxon>Cytophagia</taxon>
        <taxon>Cytophagales</taxon>
        <taxon>Cyclobacteriaceae</taxon>
        <taxon>Cyclobacterium</taxon>
    </lineage>
</organism>
<proteinExistence type="predicted"/>
<dbReference type="eggNOG" id="ENOG5030C5C">
    <property type="taxonomic scope" value="Bacteria"/>
</dbReference>
<keyword evidence="1" id="KW-0472">Membrane</keyword>
<evidence type="ECO:0008006" key="4">
    <source>
        <dbReference type="Google" id="ProtNLM"/>
    </source>
</evidence>
<dbReference type="HOGENOM" id="CLU_084444_0_0_10"/>
<keyword evidence="1" id="KW-1133">Transmembrane helix</keyword>
<evidence type="ECO:0000256" key="1">
    <source>
        <dbReference type="SAM" id="Phobius"/>
    </source>
</evidence>
<feature type="transmembrane region" description="Helical" evidence="1">
    <location>
        <begin position="81"/>
        <end position="101"/>
    </location>
</feature>
<feature type="transmembrane region" description="Helical" evidence="1">
    <location>
        <begin position="6"/>
        <end position="21"/>
    </location>
</feature>
<sequence>MQKAIFILVAILSLLLLYYGTGRKKRLILLFTVWQSSIGFLAFYQVFKDKPSLFPLALFGTVLLTIFGLKGIDATKLKSNYLLGIHILRIPVELILYQLYLQEKIPKLMTFHGWNFDMVMGISAFIILVYHLILKRKINYNFFIIWNRIGIVFLLIIVSLAILSSPLPIQQFAFEQPNIAVLEFPYCFLPTCIVPVVLMSHSLLIQKAFYR</sequence>
<dbReference type="Proteomes" id="UP000001635">
    <property type="component" value="Chromosome"/>
</dbReference>
<accession>G0J3Q2</accession>
<feature type="transmembrane region" description="Helical" evidence="1">
    <location>
        <begin position="113"/>
        <end position="133"/>
    </location>
</feature>
<protein>
    <recommendedName>
        <fullName evidence="4">Transmembrane protein</fullName>
    </recommendedName>
</protein>
<gene>
    <name evidence="2" type="ordered locus">Cycma_1494</name>
</gene>
<dbReference type="KEGG" id="cmr:Cycma_1494"/>
<dbReference type="EMBL" id="CP002955">
    <property type="protein sequence ID" value="AEL25258.1"/>
    <property type="molecule type" value="Genomic_DNA"/>
</dbReference>
<keyword evidence="3" id="KW-1185">Reference proteome</keyword>
<evidence type="ECO:0000313" key="2">
    <source>
        <dbReference type="EMBL" id="AEL25258.1"/>
    </source>
</evidence>
<feature type="transmembrane region" description="Helical" evidence="1">
    <location>
        <begin position="183"/>
        <end position="205"/>
    </location>
</feature>
<feature type="transmembrane region" description="Helical" evidence="1">
    <location>
        <begin position="28"/>
        <end position="47"/>
    </location>
</feature>
<evidence type="ECO:0000313" key="3">
    <source>
        <dbReference type="Proteomes" id="UP000001635"/>
    </source>
</evidence>
<dbReference type="STRING" id="880070.Cycma_1494"/>
<reference evidence="3" key="1">
    <citation type="submission" date="2011-07" db="EMBL/GenBank/DDBJ databases">
        <title>The complete genome of Cyclobacterium marinum DSM 745.</title>
        <authorList>
            <person name="Lucas S."/>
            <person name="Han J."/>
            <person name="Lapidus A."/>
            <person name="Bruce D."/>
            <person name="Goodwin L."/>
            <person name="Pitluck S."/>
            <person name="Peters L."/>
            <person name="Kyrpides N."/>
            <person name="Mavromatis K."/>
            <person name="Ivanova N."/>
            <person name="Ovchinnikova G."/>
            <person name="Chertkov O."/>
            <person name="Detter J.C."/>
            <person name="Tapia R."/>
            <person name="Han C."/>
            <person name="Land M."/>
            <person name="Hauser L."/>
            <person name="Markowitz V."/>
            <person name="Cheng J.-F."/>
            <person name="Hugenholtz P."/>
            <person name="Woyke T."/>
            <person name="Wu D."/>
            <person name="Tindall B."/>
            <person name="Schuetze A."/>
            <person name="Brambilla E."/>
            <person name="Klenk H.-P."/>
            <person name="Eisen J.A."/>
        </authorList>
    </citation>
    <scope>NUCLEOTIDE SEQUENCE [LARGE SCALE GENOMIC DNA]</scope>
    <source>
        <strain evidence="3">ATCC 25205 / DSM 745 / LMG 13164 / NCIMB 1802</strain>
    </source>
</reference>
<name>G0J3Q2_CYCMS</name>
<dbReference type="OrthoDB" id="675847at2"/>
<dbReference type="AlphaFoldDB" id="G0J3Q2"/>
<keyword evidence="1" id="KW-0812">Transmembrane</keyword>
<feature type="transmembrane region" description="Helical" evidence="1">
    <location>
        <begin position="145"/>
        <end position="163"/>
    </location>
</feature>
<dbReference type="RefSeq" id="WP_014019553.1">
    <property type="nucleotide sequence ID" value="NC_015914.1"/>
</dbReference>